<proteinExistence type="inferred from homology"/>
<comment type="function">
    <text evidence="1">Functions as an electron carrier between membrane-bound cytochrome b6-f and photosystem I in oxygenic photosynthesis.</text>
</comment>
<dbReference type="AlphaFoldDB" id="A0A0B5VQY8"/>
<sequence length="114" mass="12396">MRFLFSVVLSFVSLLSICNNLVFSEESTVDLDAGEQVFSQNCVSCHAGGNNLVNPAKTLSLQDLHDNSKDSVKAIINQVTNGANGMPVFSERLSEEEITNVANYVLNQAQNSGW</sequence>
<evidence type="ECO:0000256" key="3">
    <source>
        <dbReference type="ARBA" id="ARBA00009650"/>
    </source>
</evidence>
<evidence type="ECO:0000256" key="8">
    <source>
        <dbReference type="ARBA" id="ARBA00023004"/>
    </source>
</evidence>
<dbReference type="InterPro" id="IPR023655">
    <property type="entry name" value="Cyt_C6"/>
</dbReference>
<feature type="chain" id="PRO_5002120534" description="Cytochrome c-553" evidence="14">
    <location>
        <begin position="25"/>
        <end position="114"/>
    </location>
</feature>
<evidence type="ECO:0000256" key="10">
    <source>
        <dbReference type="ARBA" id="ARBA00030448"/>
    </source>
</evidence>
<evidence type="ECO:0000313" key="16">
    <source>
        <dbReference type="EMBL" id="AJH66047.1"/>
    </source>
</evidence>
<accession>A0A0B5VQY8</accession>
<dbReference type="GO" id="GO:0009055">
    <property type="term" value="F:electron transfer activity"/>
    <property type="evidence" value="ECO:0007669"/>
    <property type="project" value="InterPro"/>
</dbReference>
<dbReference type="GeneID" id="23629621"/>
<dbReference type="Pfam" id="PF13442">
    <property type="entry name" value="Cytochrome_CBB3"/>
    <property type="match status" value="1"/>
</dbReference>
<geneLocation type="plastid" evidence="16"/>
<evidence type="ECO:0000256" key="2">
    <source>
        <dbReference type="ARBA" id="ARBA00004456"/>
    </source>
</evidence>
<dbReference type="GO" id="GO:0020037">
    <property type="term" value="F:heme binding"/>
    <property type="evidence" value="ECO:0007669"/>
    <property type="project" value="InterPro"/>
</dbReference>
<evidence type="ECO:0000256" key="1">
    <source>
        <dbReference type="ARBA" id="ARBA00002347"/>
    </source>
</evidence>
<keyword evidence="5 13" id="KW-0349">Heme</keyword>
<gene>
    <name evidence="16" type="primary">petJ</name>
</gene>
<dbReference type="InterPro" id="IPR009056">
    <property type="entry name" value="Cyt_c-like_dom"/>
</dbReference>
<evidence type="ECO:0000256" key="7">
    <source>
        <dbReference type="ARBA" id="ARBA00022982"/>
    </source>
</evidence>
<organism evidence="16">
    <name type="scientific">Vertebrata lanosa</name>
    <dbReference type="NCBI Taxonomy" id="1261582"/>
    <lineage>
        <taxon>Eukaryota</taxon>
        <taxon>Rhodophyta</taxon>
        <taxon>Florideophyceae</taxon>
        <taxon>Rhodymeniophycidae</taxon>
        <taxon>Ceramiales</taxon>
        <taxon>Rhodomelaceae</taxon>
        <taxon>Polysiphonioideae</taxon>
        <taxon>Vertebrata</taxon>
    </lineage>
</organism>
<keyword evidence="14" id="KW-0732">Signal</keyword>
<evidence type="ECO:0000256" key="13">
    <source>
        <dbReference type="PROSITE-ProRule" id="PRU00433"/>
    </source>
</evidence>
<evidence type="ECO:0000256" key="5">
    <source>
        <dbReference type="ARBA" id="ARBA00022617"/>
    </source>
</evidence>
<dbReference type="GO" id="GO:0005506">
    <property type="term" value="F:iron ion binding"/>
    <property type="evidence" value="ECO:0007669"/>
    <property type="project" value="InterPro"/>
</dbReference>
<dbReference type="RefSeq" id="YP_009122289.1">
    <property type="nucleotide sequence ID" value="NC_026523.1"/>
</dbReference>
<name>A0A0B5VQY8_9FLOR</name>
<keyword evidence="8 13" id="KW-0408">Iron</keyword>
<evidence type="ECO:0000256" key="12">
    <source>
        <dbReference type="ARBA" id="ARBA00033211"/>
    </source>
</evidence>
<evidence type="ECO:0000256" key="14">
    <source>
        <dbReference type="SAM" id="SignalP"/>
    </source>
</evidence>
<dbReference type="PANTHER" id="PTHR34688">
    <property type="entry name" value="CYTOCHROME C6, CHLOROPLASTIC"/>
    <property type="match status" value="1"/>
</dbReference>
<evidence type="ECO:0000256" key="9">
    <source>
        <dbReference type="ARBA" id="ARBA00023078"/>
    </source>
</evidence>
<keyword evidence="4" id="KW-0813">Transport</keyword>
<evidence type="ECO:0000256" key="11">
    <source>
        <dbReference type="ARBA" id="ARBA00031247"/>
    </source>
</evidence>
<feature type="domain" description="Cytochrome c" evidence="15">
    <location>
        <begin position="29"/>
        <end position="109"/>
    </location>
</feature>
<dbReference type="EMBL" id="KP308097">
    <property type="protein sequence ID" value="AJH66047.1"/>
    <property type="molecule type" value="Genomic_DNA"/>
</dbReference>
<dbReference type="PRINTS" id="PR00605">
    <property type="entry name" value="CYTCHROMECIC"/>
</dbReference>
<dbReference type="PROSITE" id="PS51007">
    <property type="entry name" value="CYTC"/>
    <property type="match status" value="1"/>
</dbReference>
<dbReference type="SUPFAM" id="SSF46626">
    <property type="entry name" value="Cytochrome c"/>
    <property type="match status" value="1"/>
</dbReference>
<reference evidence="16" key="1">
    <citation type="journal article" date="2015" name="J. Phycol.">
        <title>The Choreocolax polysiphoniae plastid forces a reevaluation of the evolutionary pathways to parasitism in red algae.</title>
        <authorList>
            <person name="Salomaki E.D."/>
            <person name="Nickles K.R."/>
            <person name="Lane C.E."/>
        </authorList>
    </citation>
    <scope>NUCLEOTIDE SEQUENCE</scope>
</reference>
<dbReference type="GO" id="GO:0009543">
    <property type="term" value="C:chloroplast thylakoid lumen"/>
    <property type="evidence" value="ECO:0007669"/>
    <property type="project" value="UniProtKB-SubCell"/>
</dbReference>
<evidence type="ECO:0000256" key="6">
    <source>
        <dbReference type="ARBA" id="ARBA00022723"/>
    </source>
</evidence>
<evidence type="ECO:0000259" key="15">
    <source>
        <dbReference type="PROSITE" id="PS51007"/>
    </source>
</evidence>
<dbReference type="Gene3D" id="1.10.760.10">
    <property type="entry name" value="Cytochrome c-like domain"/>
    <property type="match status" value="1"/>
</dbReference>
<protein>
    <recommendedName>
        <fullName evidence="12">Cytochrome c-553</fullName>
    </recommendedName>
    <alternativeName>
        <fullName evidence="11">Cytochrome c553</fullName>
    </alternativeName>
    <alternativeName>
        <fullName evidence="10">Soluble cytochrome f</fullName>
    </alternativeName>
</protein>
<keyword evidence="16" id="KW-0934">Plastid</keyword>
<keyword evidence="7" id="KW-0249">Electron transport</keyword>
<dbReference type="InterPro" id="IPR036909">
    <property type="entry name" value="Cyt_c-like_dom_sf"/>
</dbReference>
<keyword evidence="6 13" id="KW-0479">Metal-binding</keyword>
<feature type="signal peptide" evidence="14">
    <location>
        <begin position="1"/>
        <end position="24"/>
    </location>
</feature>
<comment type="similarity">
    <text evidence="3">Belongs to the cytochrome c family. PetJ subfamily.</text>
</comment>
<dbReference type="InterPro" id="IPR008168">
    <property type="entry name" value="Cyt_C_IC"/>
</dbReference>
<evidence type="ECO:0000256" key="4">
    <source>
        <dbReference type="ARBA" id="ARBA00022448"/>
    </source>
</evidence>
<comment type="subcellular location">
    <subcellularLocation>
        <location evidence="2">Plastid</location>
        <location evidence="2">Chloroplast thylakoid lumen</location>
    </subcellularLocation>
</comment>
<dbReference type="PANTHER" id="PTHR34688:SF2">
    <property type="entry name" value="CYTOCHROME C6, CHLOROPLASTIC"/>
    <property type="match status" value="1"/>
</dbReference>
<keyword evidence="9" id="KW-0793">Thylakoid</keyword>